<evidence type="ECO:0000313" key="1">
    <source>
        <dbReference type="EMBL" id="OKS88942.1"/>
    </source>
</evidence>
<protein>
    <submittedName>
        <fullName evidence="1">Uncharacterized protein</fullName>
    </submittedName>
</protein>
<sequence>MGKIGISLKLYAKQKPLYTAKPLMGRGLLLTNYKPKL</sequence>
<gene>
    <name evidence="1" type="ORF">RG47T_4420</name>
</gene>
<name>A0A1Q6A4L3_9SPHI</name>
<dbReference type="STRING" id="1302689.RG47T_4420"/>
<dbReference type="Proteomes" id="UP000186720">
    <property type="component" value="Unassembled WGS sequence"/>
</dbReference>
<evidence type="ECO:0000313" key="2">
    <source>
        <dbReference type="Proteomes" id="UP000186720"/>
    </source>
</evidence>
<organism evidence="1 2">
    <name type="scientific">Mucilaginibacter polytrichastri</name>
    <dbReference type="NCBI Taxonomy" id="1302689"/>
    <lineage>
        <taxon>Bacteria</taxon>
        <taxon>Pseudomonadati</taxon>
        <taxon>Bacteroidota</taxon>
        <taxon>Sphingobacteriia</taxon>
        <taxon>Sphingobacteriales</taxon>
        <taxon>Sphingobacteriaceae</taxon>
        <taxon>Mucilaginibacter</taxon>
    </lineage>
</organism>
<proteinExistence type="predicted"/>
<reference evidence="1 2" key="1">
    <citation type="submission" date="2016-11" db="EMBL/GenBank/DDBJ databases">
        <title>Whole Genome Sequencing of Mucilaginibacter polytrichastri RG4-7(T) isolated from the moss sample.</title>
        <authorList>
            <person name="Li Y."/>
        </authorList>
    </citation>
    <scope>NUCLEOTIDE SEQUENCE [LARGE SCALE GENOMIC DNA]</scope>
    <source>
        <strain evidence="1 2">RG4-7</strain>
    </source>
</reference>
<comment type="caution">
    <text evidence="1">The sequence shown here is derived from an EMBL/GenBank/DDBJ whole genome shotgun (WGS) entry which is preliminary data.</text>
</comment>
<dbReference type="EMBL" id="MPPL01000001">
    <property type="protein sequence ID" value="OKS88942.1"/>
    <property type="molecule type" value="Genomic_DNA"/>
</dbReference>
<keyword evidence="2" id="KW-1185">Reference proteome</keyword>
<dbReference type="AlphaFoldDB" id="A0A1Q6A4L3"/>
<accession>A0A1Q6A4L3</accession>